<feature type="domain" description="GHMP kinase N-terminal" evidence="11">
    <location>
        <begin position="73"/>
        <end position="150"/>
    </location>
</feature>
<accession>A0ABX2N2A8</accession>
<dbReference type="GO" id="GO:0050515">
    <property type="term" value="F:4-(cytidine 5'-diphospho)-2-C-methyl-D-erythritol kinase activity"/>
    <property type="evidence" value="ECO:0007669"/>
    <property type="project" value="UniProtKB-EC"/>
</dbReference>
<evidence type="ECO:0000256" key="7">
    <source>
        <dbReference type="ARBA" id="ARBA00022840"/>
    </source>
</evidence>
<dbReference type="RefSeq" id="WP_176279290.1">
    <property type="nucleotide sequence ID" value="NZ_JABWMH010000002.1"/>
</dbReference>
<dbReference type="SUPFAM" id="SSF55060">
    <property type="entry name" value="GHMP Kinase, C-terminal domain"/>
    <property type="match status" value="1"/>
</dbReference>
<dbReference type="SUPFAM" id="SSF54211">
    <property type="entry name" value="Ribosomal protein S5 domain 2-like"/>
    <property type="match status" value="1"/>
</dbReference>
<keyword evidence="6 10" id="KW-0418">Kinase</keyword>
<evidence type="ECO:0000313" key="14">
    <source>
        <dbReference type="Proteomes" id="UP000652427"/>
    </source>
</evidence>
<dbReference type="NCBIfam" id="NF011202">
    <property type="entry name" value="PRK14608.1"/>
    <property type="match status" value="1"/>
</dbReference>
<reference evidence="13 14" key="1">
    <citation type="submission" date="2020-06" db="EMBL/GenBank/DDBJ databases">
        <authorList>
            <person name="Kim S.-J."/>
            <person name="Park S.-J."/>
        </authorList>
    </citation>
    <scope>NUCLEOTIDE SEQUENCE [LARGE SCALE GENOMIC DNA]</scope>
    <source>
        <strain evidence="13 14">SW-151</strain>
    </source>
</reference>
<dbReference type="NCBIfam" id="TIGR00154">
    <property type="entry name" value="ispE"/>
    <property type="match status" value="1"/>
</dbReference>
<dbReference type="HAMAP" id="MF_00061">
    <property type="entry name" value="IspE"/>
    <property type="match status" value="1"/>
</dbReference>
<comment type="function">
    <text evidence="10">Catalyzes the phosphorylation of the position 2 hydroxy group of 4-diphosphocytidyl-2C-methyl-D-erythritol.</text>
</comment>
<gene>
    <name evidence="10" type="primary">ispE</name>
    <name evidence="13" type="ORF">HUO14_07825</name>
</gene>
<evidence type="ECO:0000256" key="2">
    <source>
        <dbReference type="ARBA" id="ARBA00012052"/>
    </source>
</evidence>
<dbReference type="Pfam" id="PF08544">
    <property type="entry name" value="GHMP_kinases_C"/>
    <property type="match status" value="1"/>
</dbReference>
<evidence type="ECO:0000313" key="13">
    <source>
        <dbReference type="EMBL" id="NVD27807.1"/>
    </source>
</evidence>
<keyword evidence="5 10" id="KW-0547">Nucleotide-binding</keyword>
<dbReference type="Gene3D" id="3.30.230.10">
    <property type="match status" value="1"/>
</dbReference>
<dbReference type="InterPro" id="IPR020568">
    <property type="entry name" value="Ribosomal_Su5_D2-typ_SF"/>
</dbReference>
<comment type="similarity">
    <text evidence="1 10">Belongs to the GHMP kinase family. IspE subfamily.</text>
</comment>
<sequence>MPDLTLGMTNEETAYAKINLALHVRERRPDGYHRIETIFAFLDQGDVISVEPADQLTLEISGPFAKGLSSTDNLVLQAARRLAELSGVAQGARLHLDKRLPVASGIGGGSADAAATLRLLNRFWGLDHSLAALADIAKPLGADVPACVYSRTCRGTGIGQDLAIIAENELQGYAALLINPLVAVSTGDIFAAWDGIDRGPLGEGTVMAVARSGRNDLQKPAVALVPILTDMLQMLDGSEPIMAQMSGSGATCFALYDTLAAAAEAERHCRQATDNIWTMKGEFR</sequence>
<proteinExistence type="inferred from homology"/>
<evidence type="ECO:0000256" key="4">
    <source>
        <dbReference type="ARBA" id="ARBA00022679"/>
    </source>
</evidence>
<dbReference type="InterPro" id="IPR013750">
    <property type="entry name" value="GHMP_kinase_C_dom"/>
</dbReference>
<evidence type="ECO:0000256" key="10">
    <source>
        <dbReference type="HAMAP-Rule" id="MF_00061"/>
    </source>
</evidence>
<feature type="domain" description="GHMP kinase C-terminal" evidence="12">
    <location>
        <begin position="210"/>
        <end position="271"/>
    </location>
</feature>
<dbReference type="Proteomes" id="UP000652427">
    <property type="component" value="Unassembled WGS sequence"/>
</dbReference>
<dbReference type="Gene3D" id="3.30.70.890">
    <property type="entry name" value="GHMP kinase, C-terminal domain"/>
    <property type="match status" value="1"/>
</dbReference>
<dbReference type="InterPro" id="IPR036554">
    <property type="entry name" value="GHMP_kinase_C_sf"/>
</dbReference>
<comment type="catalytic activity">
    <reaction evidence="10">
        <text>4-CDP-2-C-methyl-D-erythritol + ATP = 4-CDP-2-C-methyl-D-erythritol 2-phosphate + ADP + H(+)</text>
        <dbReference type="Rhea" id="RHEA:18437"/>
        <dbReference type="ChEBI" id="CHEBI:15378"/>
        <dbReference type="ChEBI" id="CHEBI:30616"/>
        <dbReference type="ChEBI" id="CHEBI:57823"/>
        <dbReference type="ChEBI" id="CHEBI:57919"/>
        <dbReference type="ChEBI" id="CHEBI:456216"/>
        <dbReference type="EC" id="2.7.1.148"/>
    </reaction>
</comment>
<comment type="pathway">
    <text evidence="10">Isoprenoid biosynthesis; isopentenyl diphosphate biosynthesis via DXP pathway; isopentenyl diphosphate from 1-deoxy-D-xylulose 5-phosphate: step 3/6.</text>
</comment>
<name>A0ABX2N2A8_9SPHN</name>
<feature type="active site" evidence="10">
    <location>
        <position position="17"/>
    </location>
</feature>
<dbReference type="InterPro" id="IPR006204">
    <property type="entry name" value="GHMP_kinase_N_dom"/>
</dbReference>
<evidence type="ECO:0000259" key="11">
    <source>
        <dbReference type="Pfam" id="PF00288"/>
    </source>
</evidence>
<evidence type="ECO:0000256" key="9">
    <source>
        <dbReference type="ARBA" id="ARBA00032554"/>
    </source>
</evidence>
<dbReference type="PANTHER" id="PTHR43527:SF2">
    <property type="entry name" value="4-DIPHOSPHOCYTIDYL-2-C-METHYL-D-ERYTHRITOL KINASE, CHLOROPLASTIC"/>
    <property type="match status" value="1"/>
</dbReference>
<keyword evidence="14" id="KW-1185">Reference proteome</keyword>
<dbReference type="EC" id="2.7.1.148" evidence="2 10"/>
<dbReference type="EMBL" id="JABWMH010000002">
    <property type="protein sequence ID" value="NVD27807.1"/>
    <property type="molecule type" value="Genomic_DNA"/>
</dbReference>
<keyword evidence="4 10" id="KW-0808">Transferase</keyword>
<dbReference type="PANTHER" id="PTHR43527">
    <property type="entry name" value="4-DIPHOSPHOCYTIDYL-2-C-METHYL-D-ERYTHRITOL KINASE, CHLOROPLASTIC"/>
    <property type="match status" value="1"/>
</dbReference>
<feature type="binding site" evidence="10">
    <location>
        <begin position="101"/>
        <end position="111"/>
    </location>
    <ligand>
        <name>ATP</name>
        <dbReference type="ChEBI" id="CHEBI:30616"/>
    </ligand>
</feature>
<dbReference type="InterPro" id="IPR014721">
    <property type="entry name" value="Ribsml_uS5_D2-typ_fold_subgr"/>
</dbReference>
<evidence type="ECO:0000259" key="12">
    <source>
        <dbReference type="Pfam" id="PF08544"/>
    </source>
</evidence>
<evidence type="ECO:0000256" key="8">
    <source>
        <dbReference type="ARBA" id="ARBA00023229"/>
    </source>
</evidence>
<protein>
    <recommendedName>
        <fullName evidence="3 10">4-diphosphocytidyl-2-C-methyl-D-erythritol kinase</fullName>
        <shortName evidence="10">CMK</shortName>
        <ecNumber evidence="2 10">2.7.1.148</ecNumber>
    </recommendedName>
    <alternativeName>
        <fullName evidence="9 10">4-(cytidine-5'-diphospho)-2-C-methyl-D-erythritol kinase</fullName>
    </alternativeName>
</protein>
<dbReference type="PIRSF" id="PIRSF010376">
    <property type="entry name" value="IspE"/>
    <property type="match status" value="1"/>
</dbReference>
<evidence type="ECO:0000256" key="6">
    <source>
        <dbReference type="ARBA" id="ARBA00022777"/>
    </source>
</evidence>
<organism evidence="13 14">
    <name type="scientific">Parasphingorhabdus flavimaris</name>
    <dbReference type="NCBI Taxonomy" id="266812"/>
    <lineage>
        <taxon>Bacteria</taxon>
        <taxon>Pseudomonadati</taxon>
        <taxon>Pseudomonadota</taxon>
        <taxon>Alphaproteobacteria</taxon>
        <taxon>Sphingomonadales</taxon>
        <taxon>Sphingomonadaceae</taxon>
        <taxon>Parasphingorhabdus</taxon>
    </lineage>
</organism>
<evidence type="ECO:0000256" key="3">
    <source>
        <dbReference type="ARBA" id="ARBA00017473"/>
    </source>
</evidence>
<feature type="active site" evidence="10">
    <location>
        <position position="143"/>
    </location>
</feature>
<evidence type="ECO:0000256" key="1">
    <source>
        <dbReference type="ARBA" id="ARBA00009684"/>
    </source>
</evidence>
<evidence type="ECO:0000256" key="5">
    <source>
        <dbReference type="ARBA" id="ARBA00022741"/>
    </source>
</evidence>
<dbReference type="Pfam" id="PF00288">
    <property type="entry name" value="GHMP_kinases_N"/>
    <property type="match status" value="1"/>
</dbReference>
<comment type="caution">
    <text evidence="13">The sequence shown here is derived from an EMBL/GenBank/DDBJ whole genome shotgun (WGS) entry which is preliminary data.</text>
</comment>
<dbReference type="InterPro" id="IPR004424">
    <property type="entry name" value="IspE"/>
</dbReference>
<keyword evidence="8 10" id="KW-0414">Isoprene biosynthesis</keyword>
<keyword evidence="7 10" id="KW-0067">ATP-binding</keyword>